<dbReference type="Gene3D" id="3.40.720.10">
    <property type="entry name" value="Alkaline Phosphatase, subunit A"/>
    <property type="match status" value="1"/>
</dbReference>
<protein>
    <recommendedName>
        <fullName evidence="3">Sulfatase-like hydrolase/transferase</fullName>
    </recommendedName>
</protein>
<comment type="caution">
    <text evidence="1">The sequence shown here is derived from an EMBL/GenBank/DDBJ whole genome shotgun (WGS) entry which is preliminary data.</text>
</comment>
<accession>A0A6N9YIP4</accession>
<evidence type="ECO:0000313" key="1">
    <source>
        <dbReference type="EMBL" id="NED94827.1"/>
    </source>
</evidence>
<gene>
    <name evidence="1" type="ORF">G1H11_05830</name>
</gene>
<name>A0A6N9YIP4_9ACTN</name>
<dbReference type="AlphaFoldDB" id="A0A6N9YIP4"/>
<evidence type="ECO:0008006" key="3">
    <source>
        <dbReference type="Google" id="ProtNLM"/>
    </source>
</evidence>
<evidence type="ECO:0000313" key="2">
    <source>
        <dbReference type="Proteomes" id="UP000469185"/>
    </source>
</evidence>
<organism evidence="1 2">
    <name type="scientific">Phytoactinopolyspora alkaliphila</name>
    <dbReference type="NCBI Taxonomy" id="1783498"/>
    <lineage>
        <taxon>Bacteria</taxon>
        <taxon>Bacillati</taxon>
        <taxon>Actinomycetota</taxon>
        <taxon>Actinomycetes</taxon>
        <taxon>Jiangellales</taxon>
        <taxon>Jiangellaceae</taxon>
        <taxon>Phytoactinopolyspora</taxon>
    </lineage>
</organism>
<dbReference type="Proteomes" id="UP000469185">
    <property type="component" value="Unassembled WGS sequence"/>
</dbReference>
<dbReference type="EMBL" id="JAAGOB010000002">
    <property type="protein sequence ID" value="NED94827.1"/>
    <property type="molecule type" value="Genomic_DNA"/>
</dbReference>
<sequence length="46" mass="5125">MAARGTLYENAYCSSPMCVPSRLFLLSGRPGVYISSLYPRPRTVSR</sequence>
<keyword evidence="2" id="KW-1185">Reference proteome</keyword>
<dbReference type="InterPro" id="IPR017850">
    <property type="entry name" value="Alkaline_phosphatase_core_sf"/>
</dbReference>
<reference evidence="1 2" key="1">
    <citation type="submission" date="2020-02" db="EMBL/GenBank/DDBJ databases">
        <authorList>
            <person name="Li X.-J."/>
            <person name="Feng X.-M."/>
        </authorList>
    </citation>
    <scope>NUCLEOTIDE SEQUENCE [LARGE SCALE GENOMIC DNA]</scope>
    <source>
        <strain evidence="1 2">CGMCC 4.7225</strain>
    </source>
</reference>
<proteinExistence type="predicted"/>
<dbReference type="SUPFAM" id="SSF53649">
    <property type="entry name" value="Alkaline phosphatase-like"/>
    <property type="match status" value="1"/>
</dbReference>